<keyword evidence="2" id="KW-0808">Transferase</keyword>
<reference evidence="2 3" key="1">
    <citation type="submission" date="2017-08" db="EMBL/GenBank/DDBJ databases">
        <title>Infants hospitalized years apart are colonized by the same room-sourced microbial strains.</title>
        <authorList>
            <person name="Brooks B."/>
            <person name="Olm M.R."/>
            <person name="Firek B.A."/>
            <person name="Baker R."/>
            <person name="Thomas B.C."/>
            <person name="Morowitz M.J."/>
            <person name="Banfield J.F."/>
        </authorList>
    </citation>
    <scope>NUCLEOTIDE SEQUENCE [LARGE SCALE GENOMIC DNA]</scope>
    <source>
        <strain evidence="2">S2_006_000_R2_64</strain>
    </source>
</reference>
<dbReference type="GO" id="GO:0016740">
    <property type="term" value="F:transferase activity"/>
    <property type="evidence" value="ECO:0007669"/>
    <property type="project" value="UniProtKB-KW"/>
</dbReference>
<comment type="caution">
    <text evidence="2">The sequence shown here is derived from an EMBL/GenBank/DDBJ whole genome shotgun (WGS) entry which is preliminary data.</text>
</comment>
<dbReference type="Proteomes" id="UP000249739">
    <property type="component" value="Unassembled WGS sequence"/>
</dbReference>
<dbReference type="Gene3D" id="3.90.550.10">
    <property type="entry name" value="Spore Coat Polysaccharide Biosynthesis Protein SpsA, Chain A"/>
    <property type="match status" value="1"/>
</dbReference>
<accession>A0A2W5FIN9</accession>
<protein>
    <submittedName>
        <fullName evidence="2">Glycosyl transferase family 2</fullName>
    </submittedName>
</protein>
<name>A0A2W5FIN9_9BACT</name>
<evidence type="ECO:0000313" key="3">
    <source>
        <dbReference type="Proteomes" id="UP000249739"/>
    </source>
</evidence>
<dbReference type="PANTHER" id="PTHR43685:SF2">
    <property type="entry name" value="GLYCOSYLTRANSFERASE 2-LIKE DOMAIN-CONTAINING PROTEIN"/>
    <property type="match status" value="1"/>
</dbReference>
<dbReference type="InterPro" id="IPR001173">
    <property type="entry name" value="Glyco_trans_2-like"/>
</dbReference>
<sequence>MKTAYVLVSPCKDEGKYIEKTLISVQNQTIKPVQWIIVDDGSTDDSVEIIQRYQATMPFIKIVRREPQTGRNVGAGVILAFNEGLNHIDAGYDFICKFDVDLELQPKYFETLLVKMDEDPMLGTCSGKAYFIDPKSGERRSELCGDEASVGMTKFYRRECFEDIGGFVVQVGWDGYDCHRARWFGWRAMSWDQPEELQFIHLRPMGSSQKNINKGRIRHGKGQYHIGTHPLFFLASSAFRCFKQKPYVIGTLYSIYGYVKAALSGEKRFGDKDLTRFIQDYQMRALFHGKGEAAEWVFKQRRAAISTITPYQSSGSI</sequence>
<organism evidence="2 3">
    <name type="scientific">Micavibrio aeruginosavorus</name>
    <dbReference type="NCBI Taxonomy" id="349221"/>
    <lineage>
        <taxon>Bacteria</taxon>
        <taxon>Pseudomonadati</taxon>
        <taxon>Bdellovibrionota</taxon>
        <taxon>Bdellovibrionia</taxon>
        <taxon>Bdellovibrionales</taxon>
        <taxon>Pseudobdellovibrionaceae</taxon>
        <taxon>Micavibrio</taxon>
    </lineage>
</organism>
<gene>
    <name evidence="2" type="ORF">DI586_05540</name>
</gene>
<dbReference type="SUPFAM" id="SSF53448">
    <property type="entry name" value="Nucleotide-diphospho-sugar transferases"/>
    <property type="match status" value="1"/>
</dbReference>
<dbReference type="Pfam" id="PF00535">
    <property type="entry name" value="Glycos_transf_2"/>
    <property type="match status" value="1"/>
</dbReference>
<evidence type="ECO:0000313" key="2">
    <source>
        <dbReference type="EMBL" id="PZP55865.1"/>
    </source>
</evidence>
<proteinExistence type="predicted"/>
<dbReference type="PANTHER" id="PTHR43685">
    <property type="entry name" value="GLYCOSYLTRANSFERASE"/>
    <property type="match status" value="1"/>
</dbReference>
<dbReference type="EMBL" id="QFOT01000047">
    <property type="protein sequence ID" value="PZP55865.1"/>
    <property type="molecule type" value="Genomic_DNA"/>
</dbReference>
<dbReference type="InterPro" id="IPR050834">
    <property type="entry name" value="Glycosyltransf_2"/>
</dbReference>
<dbReference type="InterPro" id="IPR029044">
    <property type="entry name" value="Nucleotide-diphossugar_trans"/>
</dbReference>
<feature type="domain" description="Glycosyltransferase 2-like" evidence="1">
    <location>
        <begin position="8"/>
        <end position="142"/>
    </location>
</feature>
<dbReference type="CDD" id="cd00761">
    <property type="entry name" value="Glyco_tranf_GTA_type"/>
    <property type="match status" value="1"/>
</dbReference>
<evidence type="ECO:0000259" key="1">
    <source>
        <dbReference type="Pfam" id="PF00535"/>
    </source>
</evidence>
<dbReference type="AlphaFoldDB" id="A0A2W5FIN9"/>